<evidence type="ECO:0000313" key="3">
    <source>
        <dbReference type="EMBL" id="SHH77423.1"/>
    </source>
</evidence>
<dbReference type="AlphaFoldDB" id="A0A1M5VR70"/>
<dbReference type="EMBL" id="FQXR01000004">
    <property type="protein sequence ID" value="SHH77423.1"/>
    <property type="molecule type" value="Genomic_DNA"/>
</dbReference>
<dbReference type="Gene3D" id="3.40.50.720">
    <property type="entry name" value="NAD(P)-binding Rossmann-like Domain"/>
    <property type="match status" value="1"/>
</dbReference>
<dbReference type="Gene3D" id="1.10.1040.20">
    <property type="entry name" value="ProC-like, C-terminal domain"/>
    <property type="match status" value="1"/>
</dbReference>
<organism evidence="3 4">
    <name type="scientific">Sporanaerobacter acetigenes DSM 13106</name>
    <dbReference type="NCBI Taxonomy" id="1123281"/>
    <lineage>
        <taxon>Bacteria</taxon>
        <taxon>Bacillati</taxon>
        <taxon>Bacillota</taxon>
        <taxon>Tissierellia</taxon>
        <taxon>Tissierellales</taxon>
        <taxon>Sporanaerobacteraceae</taxon>
        <taxon>Sporanaerobacter</taxon>
    </lineage>
</organism>
<dbReference type="STRING" id="1123281.SAMN02745180_01003"/>
<dbReference type="OrthoDB" id="9810755at2"/>
<protein>
    <submittedName>
        <fullName evidence="3">Predicted oxidoreductase, contains short-chain dehydrogenase (SDR) and DUF2520 domains</fullName>
    </submittedName>
</protein>
<dbReference type="SUPFAM" id="SSF51735">
    <property type="entry name" value="NAD(P)-binding Rossmann-fold domains"/>
    <property type="match status" value="1"/>
</dbReference>
<dbReference type="InterPro" id="IPR036291">
    <property type="entry name" value="NAD(P)-bd_dom_sf"/>
</dbReference>
<dbReference type="InterPro" id="IPR037108">
    <property type="entry name" value="TM1727-like_C_sf"/>
</dbReference>
<evidence type="ECO:0000313" key="4">
    <source>
        <dbReference type="Proteomes" id="UP000184389"/>
    </source>
</evidence>
<evidence type="ECO:0000259" key="1">
    <source>
        <dbReference type="Pfam" id="PF10727"/>
    </source>
</evidence>
<name>A0A1M5VR70_9FIRM</name>
<feature type="domain" description="Putative oxidoreductase/dehydrogenase Rossmann-like" evidence="1">
    <location>
        <begin position="2"/>
        <end position="114"/>
    </location>
</feature>
<keyword evidence="4" id="KW-1185">Reference proteome</keyword>
<dbReference type="InterPro" id="IPR018931">
    <property type="entry name" value="DUF2520"/>
</dbReference>
<dbReference type="Pfam" id="PF10727">
    <property type="entry name" value="Rossmann-like"/>
    <property type="match status" value="1"/>
</dbReference>
<evidence type="ECO:0000259" key="2">
    <source>
        <dbReference type="Pfam" id="PF10728"/>
    </source>
</evidence>
<dbReference type="PANTHER" id="PTHR40459:SF1">
    <property type="entry name" value="CONSERVED HYPOTHETICAL ALANINE AND LEUCINE RICH PROTEIN"/>
    <property type="match status" value="1"/>
</dbReference>
<accession>A0A1M5VR70</accession>
<dbReference type="Pfam" id="PF10728">
    <property type="entry name" value="DUF2520"/>
    <property type="match status" value="1"/>
</dbReference>
<dbReference type="InterPro" id="IPR019665">
    <property type="entry name" value="OxRdtase/DH_put_Rossmann_dom"/>
</dbReference>
<reference evidence="3 4" key="1">
    <citation type="submission" date="2016-11" db="EMBL/GenBank/DDBJ databases">
        <authorList>
            <person name="Jaros S."/>
            <person name="Januszkiewicz K."/>
            <person name="Wedrychowicz H."/>
        </authorList>
    </citation>
    <scope>NUCLEOTIDE SEQUENCE [LARGE SCALE GENOMIC DNA]</scope>
    <source>
        <strain evidence="3 4">DSM 13106</strain>
    </source>
</reference>
<dbReference type="InterPro" id="IPR008927">
    <property type="entry name" value="6-PGluconate_DH-like_C_sf"/>
</dbReference>
<gene>
    <name evidence="3" type="ORF">SAMN02745180_01003</name>
</gene>
<dbReference type="PANTHER" id="PTHR40459">
    <property type="entry name" value="CONSERVED HYPOTHETICAL ALANINE AND LEUCINE RICH PROTEIN"/>
    <property type="match status" value="1"/>
</dbReference>
<feature type="domain" description="DUF2520" evidence="2">
    <location>
        <begin position="131"/>
        <end position="249"/>
    </location>
</feature>
<proteinExistence type="predicted"/>
<dbReference type="SUPFAM" id="SSF48179">
    <property type="entry name" value="6-phosphogluconate dehydrogenase C-terminal domain-like"/>
    <property type="match status" value="1"/>
</dbReference>
<dbReference type="Proteomes" id="UP000184389">
    <property type="component" value="Unassembled WGS sequence"/>
</dbReference>
<sequence>MNIGFIGAGKVGCSFGHYLKQQDLPIVGYYSRSKSSSFYAANLTRSSPLNFDELVKKSDYIFITTPDDVISNIWNQMLKYDLEGKFIFHMSGCLSSSVFTGYKDKNAHCYSLHPLYSFAGKNSSNLKNTIFSIEGENIEKIKPLLQKANINYFVIEEENKPLYHASAVFVSNYIVSLAKIAENLLIKCGLNKSQCVNGIYPLMESTINNIKESGIDNSLTGPIVRGDIHTVEKHLDNLDEYYEIYKSLGTIALEIAKVQKNLSNDTICELQKILRGDCNEKDYIDI</sequence>